<name>A0ABY1V1D9_9BURK</name>
<reference evidence="1 2" key="1">
    <citation type="submission" date="2018-01" db="EMBL/GenBank/DDBJ databases">
        <authorList>
            <person name="Clerissi C."/>
        </authorList>
    </citation>
    <scope>NUCLEOTIDE SEQUENCE [LARGE SCALE GENOMIC DNA]</scope>
    <source>
        <strain evidence="1">Cupriavidus taiwanensis STM 6082</strain>
    </source>
</reference>
<gene>
    <name evidence="1" type="ORF">CBM2605_A260036</name>
</gene>
<dbReference type="Proteomes" id="UP000256710">
    <property type="component" value="Unassembled WGS sequence"/>
</dbReference>
<evidence type="ECO:0000313" key="2">
    <source>
        <dbReference type="Proteomes" id="UP000256710"/>
    </source>
</evidence>
<dbReference type="EMBL" id="OFTC01000019">
    <property type="protein sequence ID" value="SOZ36197.1"/>
    <property type="molecule type" value="Genomic_DNA"/>
</dbReference>
<comment type="caution">
    <text evidence="1">The sequence shown here is derived from an EMBL/GenBank/DDBJ whole genome shotgun (WGS) entry which is preliminary data.</text>
</comment>
<sequence length="76" mass="8566">MRVSVDAEVEAVSYLLLMLDEIVKTFSQSVNLICPNPGWDIGCLLRVDVICFGEGFGNRTQSKLVYQYESKPLLRP</sequence>
<proteinExistence type="predicted"/>
<evidence type="ECO:0000313" key="1">
    <source>
        <dbReference type="EMBL" id="SOZ36197.1"/>
    </source>
</evidence>
<accession>A0ABY1V1D9</accession>
<organism evidence="1 2">
    <name type="scientific">Cupriavidus neocaledonicus</name>
    <dbReference type="NCBI Taxonomy" id="1040979"/>
    <lineage>
        <taxon>Bacteria</taxon>
        <taxon>Pseudomonadati</taxon>
        <taxon>Pseudomonadota</taxon>
        <taxon>Betaproteobacteria</taxon>
        <taxon>Burkholderiales</taxon>
        <taxon>Burkholderiaceae</taxon>
        <taxon>Cupriavidus</taxon>
    </lineage>
</organism>
<protein>
    <submittedName>
        <fullName evidence="1">Uncharacterized protein</fullName>
    </submittedName>
</protein>
<keyword evidence="2" id="KW-1185">Reference proteome</keyword>